<organism evidence="2 3">
    <name type="scientific">Peronospora matthiolae</name>
    <dbReference type="NCBI Taxonomy" id="2874970"/>
    <lineage>
        <taxon>Eukaryota</taxon>
        <taxon>Sar</taxon>
        <taxon>Stramenopiles</taxon>
        <taxon>Oomycota</taxon>
        <taxon>Peronosporomycetes</taxon>
        <taxon>Peronosporales</taxon>
        <taxon>Peronosporaceae</taxon>
        <taxon>Peronospora</taxon>
    </lineage>
</organism>
<name>A0AAV1V466_9STRA</name>
<dbReference type="AlphaFoldDB" id="A0AAV1V466"/>
<dbReference type="EMBL" id="CAKLBY020000256">
    <property type="protein sequence ID" value="CAK7940229.1"/>
    <property type="molecule type" value="Genomic_DNA"/>
</dbReference>
<evidence type="ECO:0000256" key="1">
    <source>
        <dbReference type="SAM" id="MobiDB-lite"/>
    </source>
</evidence>
<proteinExistence type="predicted"/>
<reference evidence="2" key="1">
    <citation type="submission" date="2024-01" db="EMBL/GenBank/DDBJ databases">
        <authorList>
            <person name="Webb A."/>
        </authorList>
    </citation>
    <scope>NUCLEOTIDE SEQUENCE</scope>
    <source>
        <strain evidence="2">Pm1</strain>
    </source>
</reference>
<evidence type="ECO:0000313" key="3">
    <source>
        <dbReference type="Proteomes" id="UP001162060"/>
    </source>
</evidence>
<sequence length="58" mass="6439">MTDGSLIQVPLGLLNEYFKASMKPRPANYGRRSPMFSYSNSPKLSHPALPEDSCAPNR</sequence>
<evidence type="ECO:0000313" key="2">
    <source>
        <dbReference type="EMBL" id="CAK7940229.1"/>
    </source>
</evidence>
<gene>
    <name evidence="2" type="ORF">PM001_LOCUS25379</name>
</gene>
<comment type="caution">
    <text evidence="2">The sequence shown here is derived from an EMBL/GenBank/DDBJ whole genome shotgun (WGS) entry which is preliminary data.</text>
</comment>
<dbReference type="Proteomes" id="UP001162060">
    <property type="component" value="Unassembled WGS sequence"/>
</dbReference>
<accession>A0AAV1V466</accession>
<feature type="region of interest" description="Disordered" evidence="1">
    <location>
        <begin position="24"/>
        <end position="58"/>
    </location>
</feature>
<protein>
    <submittedName>
        <fullName evidence="2">Uncharacterized protein</fullName>
    </submittedName>
</protein>